<organism evidence="2 3">
    <name type="scientific">Oryza sativa subsp. japonica</name>
    <name type="common">Rice</name>
    <dbReference type="NCBI Taxonomy" id="39947"/>
    <lineage>
        <taxon>Eukaryota</taxon>
        <taxon>Viridiplantae</taxon>
        <taxon>Streptophyta</taxon>
        <taxon>Embryophyta</taxon>
        <taxon>Tracheophyta</taxon>
        <taxon>Spermatophyta</taxon>
        <taxon>Magnoliopsida</taxon>
        <taxon>Liliopsida</taxon>
        <taxon>Poales</taxon>
        <taxon>Poaceae</taxon>
        <taxon>BOP clade</taxon>
        <taxon>Oryzoideae</taxon>
        <taxon>Oryzeae</taxon>
        <taxon>Oryzinae</taxon>
        <taxon>Oryza</taxon>
        <taxon>Oryza sativa</taxon>
    </lineage>
</organism>
<evidence type="ECO:0000256" key="1">
    <source>
        <dbReference type="SAM" id="MobiDB-lite"/>
    </source>
</evidence>
<feature type="region of interest" description="Disordered" evidence="1">
    <location>
        <begin position="62"/>
        <end position="83"/>
    </location>
</feature>
<name>Q9FW11_ORYSJ</name>
<gene>
    <name evidence="2" type="primary">OSJNBa0055O03.15</name>
</gene>
<reference evidence="3" key="1">
    <citation type="journal article" date="2005" name="Nature">
        <title>The map-based sequence of the rice genome.</title>
        <authorList>
            <consortium name="International rice genome sequencing project (IRGSP)"/>
            <person name="Matsumoto T."/>
            <person name="Wu J."/>
            <person name="Kanamori H."/>
            <person name="Katayose Y."/>
            <person name="Fujisawa M."/>
            <person name="Namiki N."/>
            <person name="Mizuno H."/>
            <person name="Yamamoto K."/>
            <person name="Antonio B.A."/>
            <person name="Baba T."/>
            <person name="Sakata K."/>
            <person name="Nagamura Y."/>
            <person name="Aoki H."/>
            <person name="Arikawa K."/>
            <person name="Arita K."/>
            <person name="Bito T."/>
            <person name="Chiden Y."/>
            <person name="Fujitsuka N."/>
            <person name="Fukunaka R."/>
            <person name="Hamada M."/>
            <person name="Harada C."/>
            <person name="Hayashi A."/>
            <person name="Hijishita S."/>
            <person name="Honda M."/>
            <person name="Hosokawa S."/>
            <person name="Ichikawa Y."/>
            <person name="Idonuma A."/>
            <person name="Iijima M."/>
            <person name="Ikeda M."/>
            <person name="Ikeno M."/>
            <person name="Ito K."/>
            <person name="Ito S."/>
            <person name="Ito T."/>
            <person name="Ito Y."/>
            <person name="Ito Y."/>
            <person name="Iwabuchi A."/>
            <person name="Kamiya K."/>
            <person name="Karasawa W."/>
            <person name="Kurita K."/>
            <person name="Katagiri S."/>
            <person name="Kikuta A."/>
            <person name="Kobayashi H."/>
            <person name="Kobayashi N."/>
            <person name="Machita K."/>
            <person name="Maehara T."/>
            <person name="Masukawa M."/>
            <person name="Mizubayashi T."/>
            <person name="Mukai Y."/>
            <person name="Nagasaki H."/>
            <person name="Nagata Y."/>
            <person name="Naito S."/>
            <person name="Nakashima M."/>
            <person name="Nakama Y."/>
            <person name="Nakamichi Y."/>
            <person name="Nakamura M."/>
            <person name="Meguro A."/>
            <person name="Negishi M."/>
            <person name="Ohta I."/>
            <person name="Ohta T."/>
            <person name="Okamoto M."/>
            <person name="Ono N."/>
            <person name="Saji S."/>
            <person name="Sakaguchi M."/>
            <person name="Sakai K."/>
            <person name="Shibata M."/>
            <person name="Shimokawa T."/>
            <person name="Song J."/>
            <person name="Takazaki Y."/>
            <person name="Terasawa K."/>
            <person name="Tsugane M."/>
            <person name="Tsuji K."/>
            <person name="Ueda S."/>
            <person name="Waki K."/>
            <person name="Yamagata H."/>
            <person name="Yamamoto M."/>
            <person name="Yamamoto S."/>
            <person name="Yamane H."/>
            <person name="Yoshiki S."/>
            <person name="Yoshihara R."/>
            <person name="Yukawa K."/>
            <person name="Zhong H."/>
            <person name="Yano M."/>
            <person name="Yuan Q."/>
            <person name="Ouyang S."/>
            <person name="Liu J."/>
            <person name="Jones K.M."/>
            <person name="Gansberger K."/>
            <person name="Moffat K."/>
            <person name="Hill J."/>
            <person name="Bera J."/>
            <person name="Fadrosh D."/>
            <person name="Jin S."/>
            <person name="Johri S."/>
            <person name="Kim M."/>
            <person name="Overton L."/>
            <person name="Reardon M."/>
            <person name="Tsitrin T."/>
            <person name="Vuong H."/>
            <person name="Weaver B."/>
            <person name="Ciecko A."/>
            <person name="Tallon L."/>
            <person name="Jackson J."/>
            <person name="Pai G."/>
            <person name="Aken S.V."/>
            <person name="Utterback T."/>
            <person name="Reidmuller S."/>
            <person name="Feldblyum T."/>
            <person name="Hsiao J."/>
            <person name="Zismann V."/>
            <person name="Iobst S."/>
            <person name="de Vazeille A.R."/>
            <person name="Buell C.R."/>
            <person name="Ying K."/>
            <person name="Li Y."/>
            <person name="Lu T."/>
            <person name="Huang Y."/>
            <person name="Zhao Q."/>
            <person name="Feng Q."/>
            <person name="Zhang L."/>
            <person name="Zhu J."/>
            <person name="Weng Q."/>
            <person name="Mu J."/>
            <person name="Lu Y."/>
            <person name="Fan D."/>
            <person name="Liu Y."/>
            <person name="Guan J."/>
            <person name="Zhang Y."/>
            <person name="Yu S."/>
            <person name="Liu X."/>
            <person name="Zhang Y."/>
            <person name="Hong G."/>
            <person name="Han B."/>
            <person name="Choisne N."/>
            <person name="Demange N."/>
            <person name="Orjeda G."/>
            <person name="Samain S."/>
            <person name="Cattolico L."/>
            <person name="Pelletier E."/>
            <person name="Couloux A."/>
            <person name="Segurens B."/>
            <person name="Wincker P."/>
            <person name="D'Hont A."/>
            <person name="Scarpelli C."/>
            <person name="Weissenbach J."/>
            <person name="Salanoubat M."/>
            <person name="Quetier F."/>
            <person name="Yu Y."/>
            <person name="Kim H.R."/>
            <person name="Rambo T."/>
            <person name="Currie J."/>
            <person name="Collura K."/>
            <person name="Luo M."/>
            <person name="Yang T."/>
            <person name="Ammiraju J.S.S."/>
            <person name="Engler F."/>
            <person name="Soderlund C."/>
            <person name="Wing R.A."/>
            <person name="Palmer L.E."/>
            <person name="de la Bastide M."/>
            <person name="Spiegel L."/>
            <person name="Nascimento L."/>
            <person name="Zutavern T."/>
            <person name="O'Shaughnessy A."/>
            <person name="Dike S."/>
            <person name="Dedhia N."/>
            <person name="Preston R."/>
            <person name="Balija V."/>
            <person name="McCombie W.R."/>
            <person name="Chow T."/>
            <person name="Chen H."/>
            <person name="Chung M."/>
            <person name="Chen C."/>
            <person name="Shaw J."/>
            <person name="Wu H."/>
            <person name="Hsiao K."/>
            <person name="Chao Y."/>
            <person name="Chu M."/>
            <person name="Cheng C."/>
            <person name="Hour A."/>
            <person name="Lee P."/>
            <person name="Lin S."/>
            <person name="Lin Y."/>
            <person name="Liou J."/>
            <person name="Liu S."/>
            <person name="Hsing Y."/>
            <person name="Raghuvanshi S."/>
            <person name="Mohanty A."/>
            <person name="Bharti A.K."/>
            <person name="Gaur A."/>
            <person name="Gupta V."/>
            <person name="Kumar D."/>
            <person name="Ravi V."/>
            <person name="Vij S."/>
            <person name="Kapur A."/>
            <person name="Khurana P."/>
            <person name="Khurana P."/>
            <person name="Khurana J.P."/>
            <person name="Tyagi A.K."/>
            <person name="Gaikwad K."/>
            <person name="Singh A."/>
            <person name="Dalal V."/>
            <person name="Srivastava S."/>
            <person name="Dixit A."/>
            <person name="Pal A.K."/>
            <person name="Ghazi I.A."/>
            <person name="Yadav M."/>
            <person name="Pandit A."/>
            <person name="Bhargava A."/>
            <person name="Sureshbabu K."/>
            <person name="Batra K."/>
            <person name="Sharma T.R."/>
            <person name="Mohapatra T."/>
            <person name="Singh N.K."/>
            <person name="Messing J."/>
            <person name="Nelson A.B."/>
            <person name="Fuks G."/>
            <person name="Kavchok S."/>
            <person name="Keizer G."/>
            <person name="Linton E."/>
            <person name="Llaca V."/>
            <person name="Song R."/>
            <person name="Tanyolac B."/>
            <person name="Young S."/>
            <person name="Ho-Il K."/>
            <person name="Hahn J.H."/>
            <person name="Sangsakoo G."/>
            <person name="Vanavichit A."/>
            <person name="de Mattos Luiz.A.T."/>
            <person name="Zimmer P.D."/>
            <person name="Malone G."/>
            <person name="Dellagostin O."/>
            <person name="de Oliveira A.C."/>
            <person name="Bevan M."/>
            <person name="Bancroft I."/>
            <person name="Minx P."/>
            <person name="Cordum H."/>
            <person name="Wilson R."/>
            <person name="Cheng Z."/>
            <person name="Jin W."/>
            <person name="Jiang J."/>
            <person name="Leong S.A."/>
            <person name="Iwama H."/>
            <person name="Gojobori T."/>
            <person name="Itoh T."/>
            <person name="Niimura Y."/>
            <person name="Fujii Y."/>
            <person name="Habara T."/>
            <person name="Sakai H."/>
            <person name="Sato Y."/>
            <person name="Wilson G."/>
            <person name="Kumar K."/>
            <person name="McCouch S."/>
            <person name="Juretic N."/>
            <person name="Hoen D."/>
            <person name="Wright S."/>
            <person name="Bruskiewich R."/>
            <person name="Bureau T."/>
            <person name="Miyao A."/>
            <person name="Hirochika H."/>
            <person name="Nishikawa T."/>
            <person name="Kadowaki K."/>
            <person name="Sugiura M."/>
            <person name="Burr B."/>
            <person name="Sasaki T."/>
        </authorList>
    </citation>
    <scope>NUCLEOTIDE SEQUENCE [LARGE SCALE GENOMIC DNA]</scope>
    <source>
        <strain evidence="3">cv. Nipponbare</strain>
    </source>
</reference>
<accession>Q9FW11</accession>
<proteinExistence type="predicted"/>
<evidence type="ECO:0000313" key="2">
    <source>
        <dbReference type="EMBL" id="AAG13562.1"/>
    </source>
</evidence>
<protein>
    <submittedName>
        <fullName evidence="2">Uncharacterized protein</fullName>
    </submittedName>
</protein>
<dbReference type="EMBL" id="AC073867">
    <property type="protein sequence ID" value="AAG13562.1"/>
    <property type="molecule type" value="Genomic_DNA"/>
</dbReference>
<dbReference type="AlphaFoldDB" id="Q9FW11"/>
<dbReference type="Proteomes" id="UP000000763">
    <property type="component" value="Chromosome 10"/>
</dbReference>
<evidence type="ECO:0000313" key="3">
    <source>
        <dbReference type="Proteomes" id="UP000000763"/>
    </source>
</evidence>
<sequence>MAGAAPAPPRPTPHLLLLILCRPRPTPPLLLPARRRPAARWQAPPLPHPLTPVAGLLQTTRVCSSPSPPVPSSHAAFMAGRRA</sequence>
<reference evidence="3" key="2">
    <citation type="journal article" date="2008" name="Nucleic Acids Res.">
        <title>The rice annotation project database (RAP-DB): 2008 update.</title>
        <authorList>
            <consortium name="The rice annotation project (RAP)"/>
        </authorList>
    </citation>
    <scope>GENOME REANNOTATION</scope>
    <source>
        <strain evidence="3">cv. Nipponbare</strain>
    </source>
</reference>